<organism evidence="1">
    <name type="scientific">Heligmosomoides polygyrus</name>
    <name type="common">Parasitic roundworm</name>
    <dbReference type="NCBI Taxonomy" id="6339"/>
    <lineage>
        <taxon>Eukaryota</taxon>
        <taxon>Metazoa</taxon>
        <taxon>Ecdysozoa</taxon>
        <taxon>Nematoda</taxon>
        <taxon>Chromadorea</taxon>
        <taxon>Rhabditida</taxon>
        <taxon>Rhabditina</taxon>
        <taxon>Rhabditomorpha</taxon>
        <taxon>Strongyloidea</taxon>
        <taxon>Heligmosomidae</taxon>
        <taxon>Heligmosomoides</taxon>
    </lineage>
</organism>
<sequence length="255" mass="29012">MSHNIPEIQGVAHSNNPVLRLLFSFLQLHFTVPHSVDPVSIRIEIGNLSSQDVILVDSLYYEGRICELVRFFFVVYLLNSTKFQPLDTEARTGDLVACEELTCDFNYNHSCFYKLNGFGSTYPKSLLCGLLEFNSAINNYNITVGYAYVGRNHVDDSTEVFVLESPKFEISSDASLTFDVYLRSYSPRLKVCIDSFDDCPYQSPPPSSRAFWHVDQSIKLNRGVRKVYFIATSVRQNQFLAVDRIRVVLDGKPCT</sequence>
<gene>
    <name evidence="1" type="ORF">HPBE_LOCUS8383</name>
</gene>
<dbReference type="OrthoDB" id="5868689at2759"/>
<name>A0A3P8BI44_HELPZ</name>
<dbReference type="EMBL" id="UZAH01026135">
    <property type="protein sequence ID" value="VDO76118.1"/>
    <property type="molecule type" value="Genomic_DNA"/>
</dbReference>
<proteinExistence type="predicted"/>
<accession>A0A3P8BI44</accession>
<evidence type="ECO:0000313" key="1">
    <source>
        <dbReference type="EMBL" id="VDO76118.1"/>
    </source>
</evidence>
<dbReference type="AlphaFoldDB" id="A0A3P8BI44"/>
<protein>
    <recommendedName>
        <fullName evidence="2">MAM domain-containing protein</fullName>
    </recommendedName>
</protein>
<evidence type="ECO:0008006" key="2">
    <source>
        <dbReference type="Google" id="ProtNLM"/>
    </source>
</evidence>
<reference evidence="1" key="1">
    <citation type="submission" date="2018-11" db="EMBL/GenBank/DDBJ databases">
        <authorList>
            <consortium name="Pathogen Informatics"/>
        </authorList>
    </citation>
    <scope>NUCLEOTIDE SEQUENCE [LARGE SCALE GENOMIC DNA]</scope>
</reference>